<feature type="domain" description="Methyltransferase" evidence="2">
    <location>
        <begin position="483"/>
        <end position="549"/>
    </location>
</feature>
<feature type="compositionally biased region" description="Low complexity" evidence="1">
    <location>
        <begin position="281"/>
        <end position="344"/>
    </location>
</feature>
<feature type="region of interest" description="Disordered" evidence="1">
    <location>
        <begin position="414"/>
        <end position="445"/>
    </location>
</feature>
<dbReference type="InterPro" id="IPR025714">
    <property type="entry name" value="Methyltranfer_dom"/>
</dbReference>
<evidence type="ECO:0000259" key="2">
    <source>
        <dbReference type="Pfam" id="PF13679"/>
    </source>
</evidence>
<feature type="region of interest" description="Disordered" evidence="1">
    <location>
        <begin position="1"/>
        <end position="27"/>
    </location>
</feature>
<dbReference type="Pfam" id="PF13679">
    <property type="entry name" value="Methyltransf_32"/>
    <property type="match status" value="2"/>
</dbReference>
<dbReference type="EMBL" id="JAAAIM010000300">
    <property type="protein sequence ID" value="KAG0290291.1"/>
    <property type="molecule type" value="Genomic_DNA"/>
</dbReference>
<feature type="domain" description="Methyltransferase" evidence="2">
    <location>
        <begin position="173"/>
        <end position="259"/>
    </location>
</feature>
<organism evidence="3 4">
    <name type="scientific">Linnemannia gamsii</name>
    <dbReference type="NCBI Taxonomy" id="64522"/>
    <lineage>
        <taxon>Eukaryota</taxon>
        <taxon>Fungi</taxon>
        <taxon>Fungi incertae sedis</taxon>
        <taxon>Mucoromycota</taxon>
        <taxon>Mortierellomycotina</taxon>
        <taxon>Mortierellomycetes</taxon>
        <taxon>Mortierellales</taxon>
        <taxon>Mortierellaceae</taxon>
        <taxon>Linnemannia</taxon>
    </lineage>
</organism>
<name>A0ABQ7K2R1_9FUNG</name>
<evidence type="ECO:0000313" key="3">
    <source>
        <dbReference type="EMBL" id="KAG0290291.1"/>
    </source>
</evidence>
<dbReference type="PANTHER" id="PTHR12496">
    <property type="entry name" value="CGI-41 METHYLTRANSFERASE"/>
    <property type="match status" value="1"/>
</dbReference>
<feature type="compositionally biased region" description="Low complexity" evidence="1">
    <location>
        <begin position="351"/>
        <end position="370"/>
    </location>
</feature>
<protein>
    <submittedName>
        <fullName evidence="3">Methyltransferase-like protein 25</fullName>
    </submittedName>
</protein>
<comment type="caution">
    <text evidence="3">The sequence shown here is derived from an EMBL/GenBank/DDBJ whole genome shotgun (WGS) entry which is preliminary data.</text>
</comment>
<sequence length="753" mass="81535">MDRIMETCRLPAQQPPTTTSSKDEGDGLKTFLPPGFSTMEEYLVCLKAFLSGCEPVTDLMIVDYFTTNSWETRMPQSWREAFECPQGKLSSLDLMRLVSLGHLRDFKEPAAGTTATVGSTMANEEGDIQDWPESLKEFVRMVKALSINRTLDPDYAKFKNTLDIHLIPGMSPKKLHEVEILGGLMASTAKEHSIGSVIDLGAGQGYLSRVLAFQHQLCVLGVDSNTIQTCGAQTTQKRTEKLFVNKSKLKNASGKGRNGRPTSKQQQQQQQQNRRSATMNAASATATSAAVSAETETGTEAVSGIESTGEAQSSTTSAAASPAATEEIATTSTQTATLDALTATNEVCPKSRTAAMRSRSSSPAGSSESAGHCKRSSRTKKPKVKKDKTGVAATAEIIIPSSVTATGCGPLATTTSASNGTQDGAAKPTTTTAANDPSLATTPGSNFQLQHITHHITAATLPTLLKEHFPRMPISQQQDATTAESFNGDGSNGGESSLQECPDEDREGRWTLCGLHACGDLTSNMIKLYLESSATCLFSVGCCYHWITERYDKAGNIIISDGSHGFPLSAAFNRHRCHLGEHAKMIACQSPERWLEYQKETEDAIHGHYFRALLHKLMVERGLYPGPPSTAPVLGRMGKHRLKGFPHYLTTAVNRLRLPADKITPEEAQAAYDQFLDRDLYRIGILWALRTMLGPLFEGMILLDRATYLYENIIGDDKGGEKKASGKKASVQLIAGFDVVESPRNMILVALKD</sequence>
<gene>
    <name evidence="3" type="primary">METTL25</name>
    <name evidence="3" type="ORF">BGZ96_006260</name>
</gene>
<evidence type="ECO:0000256" key="1">
    <source>
        <dbReference type="SAM" id="MobiDB-lite"/>
    </source>
</evidence>
<reference evidence="3 4" key="1">
    <citation type="journal article" date="2020" name="Fungal Divers.">
        <title>Resolving the Mortierellaceae phylogeny through synthesis of multi-gene phylogenetics and phylogenomics.</title>
        <authorList>
            <person name="Vandepol N."/>
            <person name="Liber J."/>
            <person name="Desiro A."/>
            <person name="Na H."/>
            <person name="Kennedy M."/>
            <person name="Barry K."/>
            <person name="Grigoriev I.V."/>
            <person name="Miller A.N."/>
            <person name="O'Donnell K."/>
            <person name="Stajich J.E."/>
            <person name="Bonito G."/>
        </authorList>
    </citation>
    <scope>NUCLEOTIDE SEQUENCE [LARGE SCALE GENOMIC DNA]</scope>
    <source>
        <strain evidence="3 4">AD045</strain>
    </source>
</reference>
<feature type="compositionally biased region" description="Polar residues" evidence="1">
    <location>
        <begin position="475"/>
        <end position="499"/>
    </location>
</feature>
<dbReference type="InterPro" id="IPR052220">
    <property type="entry name" value="METTL25"/>
</dbReference>
<dbReference type="PANTHER" id="PTHR12496:SF0">
    <property type="entry name" value="METHYLTRANSFERASE DOMAIN-CONTAINING PROTEIN"/>
    <property type="match status" value="1"/>
</dbReference>
<feature type="compositionally biased region" description="Basic residues" evidence="1">
    <location>
        <begin position="372"/>
        <end position="386"/>
    </location>
</feature>
<proteinExistence type="predicted"/>
<keyword evidence="4" id="KW-1185">Reference proteome</keyword>
<feature type="region of interest" description="Disordered" evidence="1">
    <location>
        <begin position="475"/>
        <end position="502"/>
    </location>
</feature>
<evidence type="ECO:0000313" key="4">
    <source>
        <dbReference type="Proteomes" id="UP001194696"/>
    </source>
</evidence>
<feature type="region of interest" description="Disordered" evidence="1">
    <location>
        <begin position="241"/>
        <end position="390"/>
    </location>
</feature>
<dbReference type="Proteomes" id="UP001194696">
    <property type="component" value="Unassembled WGS sequence"/>
</dbReference>
<accession>A0ABQ7K2R1</accession>